<gene>
    <name evidence="2" type="primary">ORF35320</name>
</gene>
<feature type="non-terminal residue" evidence="2">
    <location>
        <position position="1"/>
    </location>
</feature>
<dbReference type="EMBL" id="HACG01012284">
    <property type="protein sequence ID" value="CEK59149.1"/>
    <property type="molecule type" value="Transcribed_RNA"/>
</dbReference>
<name>A0A0B6YSA7_9EUPU</name>
<protein>
    <submittedName>
        <fullName evidence="2">Uncharacterized protein</fullName>
    </submittedName>
</protein>
<feature type="compositionally biased region" description="Basic and acidic residues" evidence="1">
    <location>
        <begin position="62"/>
        <end position="84"/>
    </location>
</feature>
<organism evidence="2">
    <name type="scientific">Arion vulgaris</name>
    <dbReference type="NCBI Taxonomy" id="1028688"/>
    <lineage>
        <taxon>Eukaryota</taxon>
        <taxon>Metazoa</taxon>
        <taxon>Spiralia</taxon>
        <taxon>Lophotrochozoa</taxon>
        <taxon>Mollusca</taxon>
        <taxon>Gastropoda</taxon>
        <taxon>Heterobranchia</taxon>
        <taxon>Euthyneura</taxon>
        <taxon>Panpulmonata</taxon>
        <taxon>Eupulmonata</taxon>
        <taxon>Stylommatophora</taxon>
        <taxon>Helicina</taxon>
        <taxon>Arionoidea</taxon>
        <taxon>Arionidae</taxon>
        <taxon>Arion</taxon>
    </lineage>
</organism>
<feature type="compositionally biased region" description="Polar residues" evidence="1">
    <location>
        <begin position="96"/>
        <end position="105"/>
    </location>
</feature>
<accession>A0A0B6YSA7</accession>
<dbReference type="AlphaFoldDB" id="A0A0B6YSA7"/>
<feature type="compositionally biased region" description="Basic and acidic residues" evidence="1">
    <location>
        <begin position="10"/>
        <end position="21"/>
    </location>
</feature>
<reference evidence="2" key="1">
    <citation type="submission" date="2014-12" db="EMBL/GenBank/DDBJ databases">
        <title>Insight into the proteome of Arion vulgaris.</title>
        <authorList>
            <person name="Aradska J."/>
            <person name="Bulat T."/>
            <person name="Smidak R."/>
            <person name="Sarate P."/>
            <person name="Gangsoo J."/>
            <person name="Sialana F."/>
            <person name="Bilban M."/>
            <person name="Lubec G."/>
        </authorList>
    </citation>
    <scope>NUCLEOTIDE SEQUENCE</scope>
    <source>
        <tissue evidence="2">Skin</tissue>
    </source>
</reference>
<feature type="non-terminal residue" evidence="2">
    <location>
        <position position="115"/>
    </location>
</feature>
<feature type="region of interest" description="Disordered" evidence="1">
    <location>
        <begin position="1"/>
        <end position="25"/>
    </location>
</feature>
<evidence type="ECO:0000313" key="2">
    <source>
        <dbReference type="EMBL" id="CEK59149.1"/>
    </source>
</evidence>
<evidence type="ECO:0000256" key="1">
    <source>
        <dbReference type="SAM" id="MobiDB-lite"/>
    </source>
</evidence>
<proteinExistence type="predicted"/>
<sequence length="115" mass="13122">VAAPVVAKEVITKSEDSKEDNSVAEPPQLQFLRNFLQNVIKSTGEGMPEGGTISVHLIKLDDKDENNKKVESKESSEEAFDRPIFEPPQFTDYDKNNNQVWNRPQPSFFHDKFQD</sequence>
<feature type="region of interest" description="Disordered" evidence="1">
    <location>
        <begin position="62"/>
        <end position="115"/>
    </location>
</feature>